<dbReference type="PIRSF" id="PIRSF035805">
    <property type="entry name" value="TK_cell"/>
    <property type="match status" value="1"/>
</dbReference>
<dbReference type="InterPro" id="IPR001267">
    <property type="entry name" value="Thymidine_kinase"/>
</dbReference>
<comment type="similarity">
    <text evidence="1">Belongs to the thymidine kinase family.</text>
</comment>
<proteinExistence type="inferred from homology"/>
<dbReference type="SUPFAM" id="SSF52540">
    <property type="entry name" value="P-loop containing nucleoside triphosphate hydrolases"/>
    <property type="match status" value="1"/>
</dbReference>
<reference evidence="8" key="1">
    <citation type="journal article" date="2020" name="Nature">
        <title>Giant virus diversity and host interactions through global metagenomics.</title>
        <authorList>
            <person name="Schulz F."/>
            <person name="Roux S."/>
            <person name="Paez-Espino D."/>
            <person name="Jungbluth S."/>
            <person name="Walsh D.A."/>
            <person name="Denef V.J."/>
            <person name="McMahon K.D."/>
            <person name="Konstantinidis K.T."/>
            <person name="Eloe-Fadrosh E.A."/>
            <person name="Kyrpides N.C."/>
            <person name="Woyke T."/>
        </authorList>
    </citation>
    <scope>NUCLEOTIDE SEQUENCE</scope>
    <source>
        <strain evidence="8">GVMAG-M-3300025860-20</strain>
    </source>
</reference>
<dbReference type="Pfam" id="PF00265">
    <property type="entry name" value="TK"/>
    <property type="match status" value="1"/>
</dbReference>
<name>A0A6C0J6M2_9ZZZZ</name>
<evidence type="ECO:0000256" key="5">
    <source>
        <dbReference type="ARBA" id="ARBA00022741"/>
    </source>
</evidence>
<evidence type="ECO:0000313" key="8">
    <source>
        <dbReference type="EMBL" id="QHU00421.1"/>
    </source>
</evidence>
<protein>
    <recommendedName>
        <fullName evidence="2">thymidine kinase</fullName>
        <ecNumber evidence="2">2.7.1.21</ecNumber>
    </recommendedName>
</protein>
<dbReference type="Gene3D" id="3.40.50.300">
    <property type="entry name" value="P-loop containing nucleotide triphosphate hydrolases"/>
    <property type="match status" value="1"/>
</dbReference>
<dbReference type="InterPro" id="IPR027417">
    <property type="entry name" value="P-loop_NTPase"/>
</dbReference>
<dbReference type="GO" id="GO:0004797">
    <property type="term" value="F:thymidine kinase activity"/>
    <property type="evidence" value="ECO:0007669"/>
    <property type="project" value="UniProtKB-EC"/>
</dbReference>
<dbReference type="GO" id="GO:0071897">
    <property type="term" value="P:DNA biosynthetic process"/>
    <property type="evidence" value="ECO:0007669"/>
    <property type="project" value="UniProtKB-KW"/>
</dbReference>
<dbReference type="EC" id="2.7.1.21" evidence="2"/>
<dbReference type="Gene3D" id="3.30.60.20">
    <property type="match status" value="1"/>
</dbReference>
<evidence type="ECO:0000256" key="1">
    <source>
        <dbReference type="ARBA" id="ARBA00007587"/>
    </source>
</evidence>
<dbReference type="GO" id="GO:0005524">
    <property type="term" value="F:ATP binding"/>
    <property type="evidence" value="ECO:0007669"/>
    <property type="project" value="UniProtKB-KW"/>
</dbReference>
<keyword evidence="6" id="KW-0418">Kinase</keyword>
<evidence type="ECO:0000256" key="3">
    <source>
        <dbReference type="ARBA" id="ARBA00022634"/>
    </source>
</evidence>
<sequence length="189" mass="21379">MIVDLHYMDGTLHVITGPMYSGKTSELLRLYNRELVARRKCILVKNSIDNRYCNDKVATHQDIHGQRVVHSAHKYSTISELMDNDLTDVKTIFIDEIQFFPDNTQCIDLLDKGINVVVSGLNGDTNQKMFAGMSILFSNAYDIKMLTAICDKCKIRDAPYTVKLSDNKDMIDVGGKDKYASSCRKCLNV</sequence>
<evidence type="ECO:0000256" key="4">
    <source>
        <dbReference type="ARBA" id="ARBA00022679"/>
    </source>
</evidence>
<keyword evidence="7" id="KW-0067">ATP-binding</keyword>
<keyword evidence="4" id="KW-0808">Transferase</keyword>
<dbReference type="EMBL" id="MN740327">
    <property type="protein sequence ID" value="QHU00421.1"/>
    <property type="molecule type" value="Genomic_DNA"/>
</dbReference>
<dbReference type="SUPFAM" id="SSF57716">
    <property type="entry name" value="Glucocorticoid receptor-like (DNA-binding domain)"/>
    <property type="match status" value="1"/>
</dbReference>
<dbReference type="GO" id="GO:0046104">
    <property type="term" value="P:thymidine metabolic process"/>
    <property type="evidence" value="ECO:0007669"/>
    <property type="project" value="TreeGrafter"/>
</dbReference>
<keyword evidence="5" id="KW-0547">Nucleotide-binding</keyword>
<dbReference type="AlphaFoldDB" id="A0A6C0J6M2"/>
<dbReference type="PANTHER" id="PTHR11441">
    <property type="entry name" value="THYMIDINE KINASE"/>
    <property type="match status" value="1"/>
</dbReference>
<dbReference type="PANTHER" id="PTHR11441:SF0">
    <property type="entry name" value="THYMIDINE KINASE, CYTOSOLIC"/>
    <property type="match status" value="1"/>
</dbReference>
<keyword evidence="3" id="KW-0237">DNA synthesis</keyword>
<organism evidence="8">
    <name type="scientific">viral metagenome</name>
    <dbReference type="NCBI Taxonomy" id="1070528"/>
    <lineage>
        <taxon>unclassified sequences</taxon>
        <taxon>metagenomes</taxon>
        <taxon>organismal metagenomes</taxon>
    </lineage>
</organism>
<evidence type="ECO:0000256" key="7">
    <source>
        <dbReference type="ARBA" id="ARBA00022840"/>
    </source>
</evidence>
<accession>A0A6C0J6M2</accession>
<evidence type="ECO:0000256" key="2">
    <source>
        <dbReference type="ARBA" id="ARBA00012118"/>
    </source>
</evidence>
<evidence type="ECO:0000256" key="6">
    <source>
        <dbReference type="ARBA" id="ARBA00022777"/>
    </source>
</evidence>